<dbReference type="InterPro" id="IPR014907">
    <property type="entry name" value="BT4734-like_N"/>
</dbReference>
<dbReference type="RefSeq" id="WP_081352832.1">
    <property type="nucleotide sequence ID" value="NZ_FNRF01000001.1"/>
</dbReference>
<accession>A0A1H3YEY8</accession>
<dbReference type="Pfam" id="PF08800">
    <property type="entry name" value="BT4734-like_N"/>
    <property type="match status" value="1"/>
</dbReference>
<gene>
    <name evidence="3" type="ORF">SAMN05216462_0604</name>
</gene>
<name>A0A1H3YEY8_XYLRU</name>
<proteinExistence type="predicted"/>
<dbReference type="EMBL" id="FNRF01000001">
    <property type="protein sequence ID" value="SEA09492.1"/>
    <property type="molecule type" value="Genomic_DNA"/>
</dbReference>
<dbReference type="AlphaFoldDB" id="A0A1H3YEY8"/>
<dbReference type="OrthoDB" id="1056232at2"/>
<dbReference type="Proteomes" id="UP000182257">
    <property type="component" value="Unassembled WGS sequence"/>
</dbReference>
<feature type="region of interest" description="Disordered" evidence="1">
    <location>
        <begin position="497"/>
        <end position="520"/>
    </location>
</feature>
<reference evidence="3 4" key="1">
    <citation type="submission" date="2016-10" db="EMBL/GenBank/DDBJ databases">
        <authorList>
            <person name="de Groot N.N."/>
        </authorList>
    </citation>
    <scope>NUCLEOTIDE SEQUENCE [LARGE SCALE GENOMIC DNA]</scope>
    <source>
        <strain evidence="3 4">D31d</strain>
    </source>
</reference>
<evidence type="ECO:0000256" key="1">
    <source>
        <dbReference type="SAM" id="MobiDB-lite"/>
    </source>
</evidence>
<protein>
    <submittedName>
        <fullName evidence="3">VirE N-terminal domain-containing protein</fullName>
    </submittedName>
</protein>
<evidence type="ECO:0000313" key="4">
    <source>
        <dbReference type="Proteomes" id="UP000182257"/>
    </source>
</evidence>
<sequence length="846" mass="96182">MLQTTTNNFATCSNGLYEPMTEMTAEWFDGTTKCARTSELINAYRDTKKASKKSHLPVCCFQASFGLSINKKGVEGTWRESTAAHLTGLVVIDLDHVENPLEIIDRILGRDDFSELGILLIYITPSGNGIKIVFMARPEWGNLMDNQYEMAQLLGVLDSIDSGCKDAARASFVPKFDDVKFLDESLFTYSNSAYDEQYGHLYTQKPAKSGPTQQKWKDYEKQLRAKKKAEKAEKESKAVDAILDRFYGKSQPATEANDELKSQPINEGNSSPVESSEPIYHGVPYSKIATALTNELGEPQTGDRHKTMMQMGNMLSVICDNDPKLLCTIMKGLPFVQQLIEERGLEEVERAMNYITENSTYIYPSKELKQAMKTAGVKEPEKGSNDDLANVPLAEWADEIEALMPYYPCLREICQGVPRQVWPAALFVGSAFFGTLMTRCYYHYWFKKNEKTRLNYSIYVIGAPGSGKSFAVRLDKLILAPIKQQSKEASEAINKYKQEAQERGTSSKAQEQDALKKPTQINRYMPPRTSNGVFIESMVNAKENVNGEEMNLHMVTFDSELTNSTKMQKGGGWIDKTAMELKAFHNEEDGQNYANEKSYNGIFQVFWNYVYTGTPDSLKEKVNARTFGSGLATRLATIPMPKPSFKLQDLGSAEDGDKADMIISEWANKLNTRYGELPLQKLSECTKEWYEHRAEIAEFNNEDYADLMLIQRVGYYGMNIPAPFIDMRHWDEREQNGTYEVDDIDQRFCRLILDIQYHCQHHFYGTLAYNYYDNQARDEAAYATNHTTRFAQCFKMLPDTFSKQEFAKTFDLANADSSSKQITTLINEKAIERVKRDCYKKLVANL</sequence>
<evidence type="ECO:0000313" key="3">
    <source>
        <dbReference type="EMBL" id="SEA09492.1"/>
    </source>
</evidence>
<evidence type="ECO:0000259" key="2">
    <source>
        <dbReference type="Pfam" id="PF08800"/>
    </source>
</evidence>
<organism evidence="3 4">
    <name type="scientific">Xylanibacter ruminicola</name>
    <name type="common">Prevotella ruminicola</name>
    <dbReference type="NCBI Taxonomy" id="839"/>
    <lineage>
        <taxon>Bacteria</taxon>
        <taxon>Pseudomonadati</taxon>
        <taxon>Bacteroidota</taxon>
        <taxon>Bacteroidia</taxon>
        <taxon>Bacteroidales</taxon>
        <taxon>Prevotellaceae</taxon>
        <taxon>Xylanibacter</taxon>
    </lineage>
</organism>
<feature type="region of interest" description="Disordered" evidence="1">
    <location>
        <begin position="253"/>
        <end position="279"/>
    </location>
</feature>
<feature type="compositionally biased region" description="Polar residues" evidence="1">
    <location>
        <begin position="263"/>
        <end position="274"/>
    </location>
</feature>
<feature type="domain" description="BT4734-like N-terminal" evidence="2">
    <location>
        <begin position="80"/>
        <end position="142"/>
    </location>
</feature>